<gene>
    <name evidence="13" type="primary">LOC107493863</name>
</gene>
<evidence type="ECO:0000256" key="4">
    <source>
        <dbReference type="ARBA" id="ARBA00022801"/>
    </source>
</evidence>
<feature type="compositionally biased region" description="Acidic residues" evidence="10">
    <location>
        <begin position="191"/>
        <end position="215"/>
    </location>
</feature>
<comment type="subcellular location">
    <subcellularLocation>
        <location evidence="1">Nucleus</location>
        <location evidence="1">Nucleolus</location>
    </subcellularLocation>
</comment>
<feature type="region of interest" description="Disordered" evidence="10">
    <location>
        <begin position="117"/>
        <end position="260"/>
    </location>
</feature>
<evidence type="ECO:0000313" key="13">
    <source>
        <dbReference type="RefSeq" id="XP_052107308.1"/>
    </source>
</evidence>
<evidence type="ECO:0000256" key="6">
    <source>
        <dbReference type="ARBA" id="ARBA00023015"/>
    </source>
</evidence>
<evidence type="ECO:0000259" key="11">
    <source>
        <dbReference type="PROSITE" id="PS50157"/>
    </source>
</evidence>
<dbReference type="Gene3D" id="2.60.120.340">
    <property type="entry name" value="Nucleoplasmin core domain"/>
    <property type="match status" value="1"/>
</dbReference>
<dbReference type="GO" id="GO:0005730">
    <property type="term" value="C:nucleolus"/>
    <property type="evidence" value="ECO:0007669"/>
    <property type="project" value="UniProtKB-SubCell"/>
</dbReference>
<evidence type="ECO:0000256" key="2">
    <source>
        <dbReference type="ARBA" id="ARBA00006673"/>
    </source>
</evidence>
<dbReference type="InterPro" id="IPR041232">
    <property type="entry name" value="NPL"/>
</dbReference>
<name>A0A9C6TEK0_ARADU</name>
<feature type="domain" description="C2H2-type" evidence="11">
    <location>
        <begin position="290"/>
        <end position="316"/>
    </location>
</feature>
<feature type="compositionally biased region" description="Basic and acidic residues" evidence="10">
    <location>
        <begin position="123"/>
        <end position="157"/>
    </location>
</feature>
<comment type="similarity">
    <text evidence="2">Belongs to the histone deacetylase HD2 family.</text>
</comment>
<evidence type="ECO:0000256" key="9">
    <source>
        <dbReference type="PROSITE-ProRule" id="PRU00042"/>
    </source>
</evidence>
<dbReference type="GeneID" id="107493863"/>
<keyword evidence="6" id="KW-0805">Transcription regulation</keyword>
<accession>A0A9C6TEK0</accession>
<reference evidence="12" key="1">
    <citation type="journal article" date="2016" name="Nat. Genet.">
        <title>The genome sequences of Arachis duranensis and Arachis ipaensis, the diploid ancestors of cultivated peanut.</title>
        <authorList>
            <person name="Bertioli D.J."/>
            <person name="Cannon S.B."/>
            <person name="Froenicke L."/>
            <person name="Huang G."/>
            <person name="Farmer A.D."/>
            <person name="Cannon E.K."/>
            <person name="Liu X."/>
            <person name="Gao D."/>
            <person name="Clevenger J."/>
            <person name="Dash S."/>
            <person name="Ren L."/>
            <person name="Moretzsohn M.C."/>
            <person name="Shirasawa K."/>
            <person name="Huang W."/>
            <person name="Vidigal B."/>
            <person name="Abernathy B."/>
            <person name="Chu Y."/>
            <person name="Niederhuth C.E."/>
            <person name="Umale P."/>
            <person name="Araujo A.C."/>
            <person name="Kozik A."/>
            <person name="Kim K.D."/>
            <person name="Burow M.D."/>
            <person name="Varshney R.K."/>
            <person name="Wang X."/>
            <person name="Zhang X."/>
            <person name="Barkley N."/>
            <person name="Guimaraes P.M."/>
            <person name="Isobe S."/>
            <person name="Guo B."/>
            <person name="Liao B."/>
            <person name="Stalker H.T."/>
            <person name="Schmitz R.J."/>
            <person name="Scheffler B.E."/>
            <person name="Leal-Bertioli S.C."/>
            <person name="Xun X."/>
            <person name="Jackson S.A."/>
            <person name="Michelmore R."/>
            <person name="Ozias-Akins P."/>
        </authorList>
    </citation>
    <scope>NUCLEOTIDE SEQUENCE [LARGE SCALE GENOMIC DNA]</scope>
    <source>
        <strain evidence="12">cv. V14167</strain>
    </source>
</reference>
<dbReference type="Pfam" id="PF13912">
    <property type="entry name" value="zf-C2H2_6"/>
    <property type="match status" value="1"/>
</dbReference>
<evidence type="ECO:0000256" key="8">
    <source>
        <dbReference type="ARBA" id="ARBA00023242"/>
    </source>
</evidence>
<dbReference type="Pfam" id="PF17800">
    <property type="entry name" value="NPL"/>
    <property type="match status" value="1"/>
</dbReference>
<dbReference type="GO" id="GO:0016787">
    <property type="term" value="F:hydrolase activity"/>
    <property type="evidence" value="ECO:0007669"/>
    <property type="project" value="UniProtKB-KW"/>
</dbReference>
<organism evidence="12 13">
    <name type="scientific">Arachis duranensis</name>
    <name type="common">Wild peanut</name>
    <dbReference type="NCBI Taxonomy" id="130453"/>
    <lineage>
        <taxon>Eukaryota</taxon>
        <taxon>Viridiplantae</taxon>
        <taxon>Streptophyta</taxon>
        <taxon>Embryophyta</taxon>
        <taxon>Tracheophyta</taxon>
        <taxon>Spermatophyta</taxon>
        <taxon>Magnoliopsida</taxon>
        <taxon>eudicotyledons</taxon>
        <taxon>Gunneridae</taxon>
        <taxon>Pentapetalae</taxon>
        <taxon>rosids</taxon>
        <taxon>fabids</taxon>
        <taxon>Fabales</taxon>
        <taxon>Fabaceae</taxon>
        <taxon>Papilionoideae</taxon>
        <taxon>50 kb inversion clade</taxon>
        <taxon>dalbergioids sensu lato</taxon>
        <taxon>Dalbergieae</taxon>
        <taxon>Pterocarpus clade</taxon>
        <taxon>Arachis</taxon>
    </lineage>
</organism>
<evidence type="ECO:0000256" key="10">
    <source>
        <dbReference type="SAM" id="MobiDB-lite"/>
    </source>
</evidence>
<feature type="compositionally biased region" description="Basic and acidic residues" evidence="10">
    <location>
        <begin position="216"/>
        <end position="255"/>
    </location>
</feature>
<dbReference type="RefSeq" id="XP_052107308.1">
    <property type="nucleotide sequence ID" value="XM_052251348.1"/>
</dbReference>
<keyword evidence="4" id="KW-0378">Hydrolase</keyword>
<dbReference type="PROSITE" id="PS00028">
    <property type="entry name" value="ZINC_FINGER_C2H2_1"/>
    <property type="match status" value="1"/>
</dbReference>
<keyword evidence="9" id="KW-0862">Zinc</keyword>
<evidence type="ECO:0000256" key="3">
    <source>
        <dbReference type="ARBA" id="ARBA00022491"/>
    </source>
</evidence>
<keyword evidence="7" id="KW-0804">Transcription</keyword>
<protein>
    <submittedName>
        <fullName evidence="13">Histone deacetylase HDT1 isoform X2</fullName>
    </submittedName>
</protein>
<dbReference type="SMR" id="A0A9C6TEK0"/>
<dbReference type="FunFam" id="2.60.120.340:FF:000004">
    <property type="entry name" value="Histone deacetylase HDT1"/>
    <property type="match status" value="1"/>
</dbReference>
<evidence type="ECO:0000256" key="5">
    <source>
        <dbReference type="ARBA" id="ARBA00022853"/>
    </source>
</evidence>
<dbReference type="AlphaFoldDB" id="A0A9C6TEK0"/>
<evidence type="ECO:0000256" key="7">
    <source>
        <dbReference type="ARBA" id="ARBA00023163"/>
    </source>
</evidence>
<evidence type="ECO:0000313" key="12">
    <source>
        <dbReference type="Proteomes" id="UP000515211"/>
    </source>
</evidence>
<keyword evidence="9" id="KW-0479">Metal-binding</keyword>
<keyword evidence="8" id="KW-0539">Nucleus</keyword>
<dbReference type="InterPro" id="IPR013087">
    <property type="entry name" value="Znf_C2H2_type"/>
</dbReference>
<keyword evidence="3" id="KW-0678">Repressor</keyword>
<dbReference type="PROSITE" id="PS50157">
    <property type="entry name" value="ZINC_FINGER_C2H2_2"/>
    <property type="match status" value="1"/>
</dbReference>
<keyword evidence="5" id="KW-0156">Chromatin regulator</keyword>
<proteinExistence type="inferred from homology"/>
<reference evidence="13" key="2">
    <citation type="submission" date="2025-08" db="UniProtKB">
        <authorList>
            <consortium name="RefSeq"/>
        </authorList>
    </citation>
    <scope>IDENTIFICATION</scope>
    <source>
        <tissue evidence="13">Whole plant</tissue>
    </source>
</reference>
<feature type="compositionally biased region" description="Acidic residues" evidence="10">
    <location>
        <begin position="158"/>
        <end position="181"/>
    </location>
</feature>
<evidence type="ECO:0000256" key="1">
    <source>
        <dbReference type="ARBA" id="ARBA00004604"/>
    </source>
</evidence>
<dbReference type="Proteomes" id="UP000515211">
    <property type="component" value="Chromosome 6"/>
</dbReference>
<dbReference type="GO" id="GO:0008270">
    <property type="term" value="F:zinc ion binding"/>
    <property type="evidence" value="ECO:0007669"/>
    <property type="project" value="UniProtKB-KW"/>
</dbReference>
<keyword evidence="9" id="KW-0863">Zinc-finger</keyword>
<keyword evidence="12" id="KW-1185">Reference proteome</keyword>
<sequence>MEFWGVEVKSGETLEVDPGYGKMIHLSMACLGEVKKDKGEPVTVYVKFGDQRLVIGTLTSENFPQISYDLIFEKEFELSHNWKNGSVFFTGYKAEPPLESENEEDSEEFEDIPVAAANGNSELEVKNAVKLDANEAKQKEKIGDPRKKEKANEKDANGEDEEDSSDADSDESDEDSSEDEAMANGEKGGEGEDDSDDDDDKDEDDDDDDDDESDKEETLKKAELSKKRVHESSKKTPVPEKKAKFVTPEKIDNKGGVHVATPYPTKQAIKAAANNRQPVKQQTPKLVGDYGCKDCNRLFKTEDALNSHNKAKHSAK</sequence>
<dbReference type="GO" id="GO:0006325">
    <property type="term" value="P:chromatin organization"/>
    <property type="evidence" value="ECO:0007669"/>
    <property type="project" value="UniProtKB-KW"/>
</dbReference>